<dbReference type="SUPFAM" id="SSF63712">
    <property type="entry name" value="Nicotinic receptor ligand binding domain-like"/>
    <property type="match status" value="1"/>
</dbReference>
<dbReference type="CDD" id="cd18989">
    <property type="entry name" value="LGIC_ECD_cation"/>
    <property type="match status" value="1"/>
</dbReference>
<keyword evidence="1" id="KW-0812">Transmembrane</keyword>
<dbReference type="Gene3D" id="1.20.58.390">
    <property type="entry name" value="Neurotransmitter-gated ion-channel transmembrane domain"/>
    <property type="match status" value="1"/>
</dbReference>
<feature type="transmembrane region" description="Helical" evidence="1">
    <location>
        <begin position="269"/>
        <end position="287"/>
    </location>
</feature>
<dbReference type="AlphaFoldDB" id="A0A0K0EMA1"/>
<reference evidence="4" key="1">
    <citation type="submission" date="2015-08" db="UniProtKB">
        <authorList>
            <consortium name="WormBaseParasite"/>
        </authorList>
    </citation>
    <scope>IDENTIFICATION</scope>
</reference>
<keyword evidence="3" id="KW-1185">Reference proteome</keyword>
<feature type="domain" description="Neurotransmitter-gated ion-channel ligand-binding" evidence="2">
    <location>
        <begin position="97"/>
        <end position="260"/>
    </location>
</feature>
<dbReference type="STRING" id="6248.A0A0K0EMA1"/>
<feature type="transmembrane region" description="Helical" evidence="1">
    <location>
        <begin position="293"/>
        <end position="311"/>
    </location>
</feature>
<protein>
    <submittedName>
        <fullName evidence="4 5">Neur_chan_LBD domain-containing protein</fullName>
    </submittedName>
</protein>
<evidence type="ECO:0000256" key="1">
    <source>
        <dbReference type="SAM" id="Phobius"/>
    </source>
</evidence>
<dbReference type="GO" id="GO:0004888">
    <property type="term" value="F:transmembrane signaling receptor activity"/>
    <property type="evidence" value="ECO:0007669"/>
    <property type="project" value="InterPro"/>
</dbReference>
<feature type="transmembrane region" description="Helical" evidence="1">
    <location>
        <begin position="323"/>
        <end position="350"/>
    </location>
</feature>
<dbReference type="GO" id="GO:0005230">
    <property type="term" value="F:extracellular ligand-gated monoatomic ion channel activity"/>
    <property type="evidence" value="ECO:0007669"/>
    <property type="project" value="InterPro"/>
</dbReference>
<evidence type="ECO:0000313" key="4">
    <source>
        <dbReference type="WBParaSite" id="SSTP_0001058900.1"/>
    </source>
</evidence>
<accession>A0A0K0EMA1</accession>
<organism evidence="4">
    <name type="scientific">Strongyloides stercoralis</name>
    <name type="common">Threadworm</name>
    <dbReference type="NCBI Taxonomy" id="6248"/>
    <lineage>
        <taxon>Eukaryota</taxon>
        <taxon>Metazoa</taxon>
        <taxon>Ecdysozoa</taxon>
        <taxon>Nematoda</taxon>
        <taxon>Chromadorea</taxon>
        <taxon>Rhabditida</taxon>
        <taxon>Tylenchina</taxon>
        <taxon>Panagrolaimomorpha</taxon>
        <taxon>Strongyloidoidea</taxon>
        <taxon>Strongyloididae</taxon>
        <taxon>Strongyloides</taxon>
    </lineage>
</organism>
<keyword evidence="1" id="KW-1133">Transmembrane helix</keyword>
<evidence type="ECO:0000313" key="5">
    <source>
        <dbReference type="WBParaSite" id="TCONS_00014259.p1"/>
    </source>
</evidence>
<dbReference type="PANTHER" id="PTHR18945">
    <property type="entry name" value="NEUROTRANSMITTER GATED ION CHANNEL"/>
    <property type="match status" value="1"/>
</dbReference>
<dbReference type="Pfam" id="PF02931">
    <property type="entry name" value="Neur_chan_LBD"/>
    <property type="match status" value="1"/>
</dbReference>
<keyword evidence="1" id="KW-0472">Membrane</keyword>
<dbReference type="InterPro" id="IPR006202">
    <property type="entry name" value="Neur_chan_lig-bd"/>
</dbReference>
<feature type="transmembrane region" description="Helical" evidence="1">
    <location>
        <begin position="400"/>
        <end position="423"/>
    </location>
</feature>
<dbReference type="Proteomes" id="UP000035681">
    <property type="component" value="Unplaced"/>
</dbReference>
<proteinExistence type="predicted"/>
<dbReference type="Gene3D" id="2.70.170.10">
    <property type="entry name" value="Neurotransmitter-gated ion-channel ligand-binding domain"/>
    <property type="match status" value="1"/>
</dbReference>
<evidence type="ECO:0000313" key="3">
    <source>
        <dbReference type="Proteomes" id="UP000035681"/>
    </source>
</evidence>
<dbReference type="InterPro" id="IPR036734">
    <property type="entry name" value="Neur_chan_lig-bd_sf"/>
</dbReference>
<dbReference type="InterPro" id="IPR006201">
    <property type="entry name" value="Neur_channel"/>
</dbReference>
<dbReference type="GO" id="GO:0016020">
    <property type="term" value="C:membrane"/>
    <property type="evidence" value="ECO:0007669"/>
    <property type="project" value="InterPro"/>
</dbReference>
<feature type="transmembrane region" description="Helical" evidence="1">
    <location>
        <begin position="6"/>
        <end position="24"/>
    </location>
</feature>
<sequence>MSISQTFSSMFIIILSLLIGVVISQYDYDCRWRKNVTDISEIAHHKYQILEDCIYYKLSSDANKMQGRGNSIMTLPPTLQAGEHLELDILSVGFRQISMNELWKTMTISGYISFSWKDRRFRWDKSDYVTDEINIKSSSRIWIPDIATEKSTFSAQNSDFTFFKDIKARNTGNITTRMEYKVEADCETDYSDFPDDKKQCCFNFRSTLYPTYIKYYLFNEHIDLSELKSNWHVQQSHVQINSNIKDPKKQYINICMNVKRRAPILRVELVLPMVISGLITILAPFFGKLEIQLYVKLFALLLHLLSFQFLSEKTPQLGFGETVPNLYVFYVFTFAITFVSIFLTLISTALNRVPRHLPPPHGLTLWANLCNSLLFCSAESVSLGDTEKGTKDYTDNWRQIYIALNNCFSIIVLIVYIVGIVILSF</sequence>
<name>A0A0K0EMA1_STRER</name>
<evidence type="ECO:0000259" key="2">
    <source>
        <dbReference type="Pfam" id="PF02931"/>
    </source>
</evidence>
<dbReference type="InterPro" id="IPR038050">
    <property type="entry name" value="Neuro_actylchol_rec"/>
</dbReference>
<dbReference type="WBParaSite" id="SSTP_0001058900.1">
    <property type="protein sequence ID" value="SSTP_0001058900.1"/>
    <property type="gene ID" value="SSTP_0001058900"/>
</dbReference>
<dbReference type="WBParaSite" id="TCONS_00014259.p1">
    <property type="protein sequence ID" value="TCONS_00014259.p1"/>
    <property type="gene ID" value="XLOC_009470"/>
</dbReference>